<comment type="catalytic activity">
    <reaction evidence="13">
        <text>GMP + diphosphate = guanine + 5-phospho-alpha-D-ribose 1-diphosphate</text>
        <dbReference type="Rhea" id="RHEA:25424"/>
        <dbReference type="ChEBI" id="CHEBI:16235"/>
        <dbReference type="ChEBI" id="CHEBI:33019"/>
        <dbReference type="ChEBI" id="CHEBI:58017"/>
        <dbReference type="ChEBI" id="CHEBI:58115"/>
        <dbReference type="EC" id="2.4.2.8"/>
    </reaction>
    <physiologicalReaction direction="right-to-left" evidence="13">
        <dbReference type="Rhea" id="RHEA:25426"/>
    </physiologicalReaction>
</comment>
<dbReference type="SUPFAM" id="SSF53271">
    <property type="entry name" value="PRTase-like"/>
    <property type="match status" value="1"/>
</dbReference>
<dbReference type="EMBL" id="CP036261">
    <property type="protein sequence ID" value="QDS87898.1"/>
    <property type="molecule type" value="Genomic_DNA"/>
</dbReference>
<dbReference type="EC" id="2.4.2.8" evidence="5 15"/>
<dbReference type="InterPro" id="IPR050408">
    <property type="entry name" value="HGPRT"/>
</dbReference>
<dbReference type="GO" id="GO:0004422">
    <property type="term" value="F:hypoxanthine phosphoribosyltransferase activity"/>
    <property type="evidence" value="ECO:0007669"/>
    <property type="project" value="InterPro"/>
</dbReference>
<comment type="pathway">
    <text evidence="3 15">Purine metabolism; IMP biosynthesis via salvage pathway; IMP from hypoxanthine: step 1/1.</text>
</comment>
<dbReference type="PANTHER" id="PTHR43340">
    <property type="entry name" value="HYPOXANTHINE-GUANINE PHOSPHORIBOSYLTRANSFERASE"/>
    <property type="match status" value="1"/>
</dbReference>
<dbReference type="InterPro" id="IPR005904">
    <property type="entry name" value="Hxn_phspho_trans"/>
</dbReference>
<evidence type="ECO:0000256" key="8">
    <source>
        <dbReference type="ARBA" id="ARBA00022679"/>
    </source>
</evidence>
<keyword evidence="18" id="KW-1185">Reference proteome</keyword>
<evidence type="ECO:0000313" key="17">
    <source>
        <dbReference type="EMBL" id="QDS87898.1"/>
    </source>
</evidence>
<evidence type="ECO:0000256" key="6">
    <source>
        <dbReference type="ARBA" id="ARBA00022490"/>
    </source>
</evidence>
<comment type="catalytic activity">
    <reaction evidence="14">
        <text>IMP + diphosphate = hypoxanthine + 5-phospho-alpha-D-ribose 1-diphosphate</text>
        <dbReference type="Rhea" id="RHEA:17973"/>
        <dbReference type="ChEBI" id="CHEBI:17368"/>
        <dbReference type="ChEBI" id="CHEBI:33019"/>
        <dbReference type="ChEBI" id="CHEBI:58017"/>
        <dbReference type="ChEBI" id="CHEBI:58053"/>
        <dbReference type="EC" id="2.4.2.8"/>
    </reaction>
    <physiologicalReaction direction="right-to-left" evidence="14">
        <dbReference type="Rhea" id="RHEA:17975"/>
    </physiologicalReaction>
</comment>
<dbReference type="GO" id="GO:0046100">
    <property type="term" value="P:hypoxanthine metabolic process"/>
    <property type="evidence" value="ECO:0007669"/>
    <property type="project" value="TreeGrafter"/>
</dbReference>
<dbReference type="NCBIfam" id="TIGR01203">
    <property type="entry name" value="HGPRTase"/>
    <property type="match status" value="1"/>
</dbReference>
<dbReference type="KEGG" id="ruv:EC9_20810"/>
<dbReference type="InterPro" id="IPR029057">
    <property type="entry name" value="PRTase-like"/>
</dbReference>
<evidence type="ECO:0000256" key="11">
    <source>
        <dbReference type="ARBA" id="ARBA00022741"/>
    </source>
</evidence>
<keyword evidence="12 15" id="KW-0460">Magnesium</keyword>
<dbReference type="GO" id="GO:0000166">
    <property type="term" value="F:nucleotide binding"/>
    <property type="evidence" value="ECO:0007669"/>
    <property type="project" value="UniProtKB-KW"/>
</dbReference>
<sequence length="233" mass="26602">MPESILAASHRFFNQLVQPWGNMLRCRRVPWPARIPPDITAFSHPRLLNMKTLLDEQQLERGVSELAQRINDHYGSRPLTVVAVMTGSLILLADLIRRLNMPIRVGVVQASSYRGGTRSGELLVNAAMLINIRDREVLLIDDIFDTGRTLERLLEDMRQMGAQDVKSAVLLQKNRQHDVQVRPDFVAFEIPDEFVVGYGLDYEDMYRNLPYLGVLEQADLDRHHALHGPAIDR</sequence>
<evidence type="ECO:0000256" key="10">
    <source>
        <dbReference type="ARBA" id="ARBA00022726"/>
    </source>
</evidence>
<evidence type="ECO:0000256" key="2">
    <source>
        <dbReference type="ARBA" id="ARBA00004496"/>
    </source>
</evidence>
<evidence type="ECO:0000256" key="14">
    <source>
        <dbReference type="ARBA" id="ARBA00049402"/>
    </source>
</evidence>
<keyword evidence="10 15" id="KW-0660">Purine salvage</keyword>
<gene>
    <name evidence="17" type="primary">hpt</name>
    <name evidence="17" type="ORF">EC9_20810</name>
</gene>
<evidence type="ECO:0000256" key="9">
    <source>
        <dbReference type="ARBA" id="ARBA00022723"/>
    </source>
</evidence>
<dbReference type="GO" id="GO:0032263">
    <property type="term" value="P:GMP salvage"/>
    <property type="evidence" value="ECO:0007669"/>
    <property type="project" value="TreeGrafter"/>
</dbReference>
<evidence type="ECO:0000256" key="13">
    <source>
        <dbReference type="ARBA" id="ARBA00048811"/>
    </source>
</evidence>
<dbReference type="CDD" id="cd06223">
    <property type="entry name" value="PRTases_typeI"/>
    <property type="match status" value="1"/>
</dbReference>
<keyword evidence="8 15" id="KW-0808">Transferase</keyword>
<keyword evidence="6 15" id="KW-0963">Cytoplasm</keyword>
<dbReference type="GO" id="GO:0005829">
    <property type="term" value="C:cytosol"/>
    <property type="evidence" value="ECO:0007669"/>
    <property type="project" value="TreeGrafter"/>
</dbReference>
<evidence type="ECO:0000313" key="18">
    <source>
        <dbReference type="Proteomes" id="UP000319557"/>
    </source>
</evidence>
<accession>A0A517LZ58</accession>
<dbReference type="GO" id="GO:0052657">
    <property type="term" value="F:guanine phosphoribosyltransferase activity"/>
    <property type="evidence" value="ECO:0007669"/>
    <property type="project" value="RHEA"/>
</dbReference>
<proteinExistence type="inferred from homology"/>
<keyword evidence="11 15" id="KW-0547">Nucleotide-binding</keyword>
<dbReference type="GO" id="GO:0032264">
    <property type="term" value="P:IMP salvage"/>
    <property type="evidence" value="ECO:0007669"/>
    <property type="project" value="UniProtKB-UniPathway"/>
</dbReference>
<dbReference type="GO" id="GO:0006166">
    <property type="term" value="P:purine ribonucleoside salvage"/>
    <property type="evidence" value="ECO:0007669"/>
    <property type="project" value="UniProtKB-KW"/>
</dbReference>
<name>A0A517LZ58_9BACT</name>
<dbReference type="InterPro" id="IPR000836">
    <property type="entry name" value="PRTase_dom"/>
</dbReference>
<protein>
    <recommendedName>
        <fullName evidence="5 15">Hypoxanthine phosphoribosyltransferase</fullName>
        <ecNumber evidence="5 15">2.4.2.8</ecNumber>
    </recommendedName>
</protein>
<comment type="cofactor">
    <cofactor evidence="1 15">
        <name>Mg(2+)</name>
        <dbReference type="ChEBI" id="CHEBI:18420"/>
    </cofactor>
</comment>
<dbReference type="PANTHER" id="PTHR43340:SF1">
    <property type="entry name" value="HYPOXANTHINE PHOSPHORIBOSYLTRANSFERASE"/>
    <property type="match status" value="1"/>
</dbReference>
<evidence type="ECO:0000256" key="3">
    <source>
        <dbReference type="ARBA" id="ARBA00004669"/>
    </source>
</evidence>
<evidence type="ECO:0000259" key="16">
    <source>
        <dbReference type="Pfam" id="PF00156"/>
    </source>
</evidence>
<dbReference type="Proteomes" id="UP000319557">
    <property type="component" value="Chromosome"/>
</dbReference>
<dbReference type="UniPathway" id="UPA00591">
    <property type="reaction ID" value="UER00648"/>
</dbReference>
<dbReference type="GO" id="GO:0006178">
    <property type="term" value="P:guanine salvage"/>
    <property type="evidence" value="ECO:0007669"/>
    <property type="project" value="TreeGrafter"/>
</dbReference>
<evidence type="ECO:0000256" key="5">
    <source>
        <dbReference type="ARBA" id="ARBA00011895"/>
    </source>
</evidence>
<evidence type="ECO:0000256" key="15">
    <source>
        <dbReference type="RuleBase" id="RU364099"/>
    </source>
</evidence>
<reference evidence="17 18" key="1">
    <citation type="submission" date="2019-02" db="EMBL/GenBank/DDBJ databases">
        <title>Deep-cultivation of Planctomycetes and their phenomic and genomic characterization uncovers novel biology.</title>
        <authorList>
            <person name="Wiegand S."/>
            <person name="Jogler M."/>
            <person name="Boedeker C."/>
            <person name="Pinto D."/>
            <person name="Vollmers J."/>
            <person name="Rivas-Marin E."/>
            <person name="Kohn T."/>
            <person name="Peeters S.H."/>
            <person name="Heuer A."/>
            <person name="Rast P."/>
            <person name="Oberbeckmann S."/>
            <person name="Bunk B."/>
            <person name="Jeske O."/>
            <person name="Meyerdierks A."/>
            <person name="Storesund J.E."/>
            <person name="Kallscheuer N."/>
            <person name="Luecker S."/>
            <person name="Lage O.M."/>
            <person name="Pohl T."/>
            <person name="Merkel B.J."/>
            <person name="Hornburger P."/>
            <person name="Mueller R.-W."/>
            <person name="Bruemmer F."/>
            <person name="Labrenz M."/>
            <person name="Spormann A.M."/>
            <person name="Op den Camp H."/>
            <person name="Overmann J."/>
            <person name="Amann R."/>
            <person name="Jetten M.S.M."/>
            <person name="Mascher T."/>
            <person name="Medema M.H."/>
            <person name="Devos D.P."/>
            <person name="Kaster A.-K."/>
            <person name="Ovreas L."/>
            <person name="Rohde M."/>
            <person name="Galperin M.Y."/>
            <person name="Jogler C."/>
        </authorList>
    </citation>
    <scope>NUCLEOTIDE SEQUENCE [LARGE SCALE GENOMIC DNA]</scope>
    <source>
        <strain evidence="17 18">EC9</strain>
    </source>
</reference>
<evidence type="ECO:0000256" key="1">
    <source>
        <dbReference type="ARBA" id="ARBA00001946"/>
    </source>
</evidence>
<keyword evidence="9 15" id="KW-0479">Metal-binding</keyword>
<dbReference type="GO" id="GO:0000287">
    <property type="term" value="F:magnesium ion binding"/>
    <property type="evidence" value="ECO:0007669"/>
    <property type="project" value="TreeGrafter"/>
</dbReference>
<evidence type="ECO:0000256" key="12">
    <source>
        <dbReference type="ARBA" id="ARBA00022842"/>
    </source>
</evidence>
<comment type="subcellular location">
    <subcellularLocation>
        <location evidence="2 15">Cytoplasm</location>
    </subcellularLocation>
</comment>
<feature type="domain" description="Phosphoribosyltransferase" evidence="16">
    <location>
        <begin position="51"/>
        <end position="202"/>
    </location>
</feature>
<evidence type="ECO:0000256" key="4">
    <source>
        <dbReference type="ARBA" id="ARBA00008391"/>
    </source>
</evidence>
<evidence type="ECO:0000256" key="7">
    <source>
        <dbReference type="ARBA" id="ARBA00022676"/>
    </source>
</evidence>
<dbReference type="Gene3D" id="3.40.50.2020">
    <property type="match status" value="1"/>
</dbReference>
<dbReference type="AlphaFoldDB" id="A0A517LZ58"/>
<organism evidence="17 18">
    <name type="scientific">Rosistilla ulvae</name>
    <dbReference type="NCBI Taxonomy" id="1930277"/>
    <lineage>
        <taxon>Bacteria</taxon>
        <taxon>Pseudomonadati</taxon>
        <taxon>Planctomycetota</taxon>
        <taxon>Planctomycetia</taxon>
        <taxon>Pirellulales</taxon>
        <taxon>Pirellulaceae</taxon>
        <taxon>Rosistilla</taxon>
    </lineage>
</organism>
<keyword evidence="7 15" id="KW-0328">Glycosyltransferase</keyword>
<dbReference type="Pfam" id="PF00156">
    <property type="entry name" value="Pribosyltran"/>
    <property type="match status" value="1"/>
</dbReference>
<comment type="similarity">
    <text evidence="4 15">Belongs to the purine/pyrimidine phosphoribosyltransferase family.</text>
</comment>